<gene>
    <name evidence="2" type="ORF">LIPSTDRAFT_66514</name>
</gene>
<keyword evidence="3" id="KW-1185">Reference proteome</keyword>
<dbReference type="InterPro" id="IPR017850">
    <property type="entry name" value="Alkaline_phosphatase_core_sf"/>
</dbReference>
<evidence type="ECO:0000313" key="3">
    <source>
        <dbReference type="Proteomes" id="UP000094385"/>
    </source>
</evidence>
<protein>
    <submittedName>
        <fullName evidence="2">Uncharacterized protein</fullName>
    </submittedName>
</protein>
<accession>A0A1E3PVN8</accession>
<proteinExistence type="predicted"/>
<dbReference type="Gene3D" id="3.40.720.10">
    <property type="entry name" value="Alkaline Phosphatase, subunit A"/>
    <property type="match status" value="2"/>
</dbReference>
<dbReference type="AlphaFoldDB" id="A0A1E3PVN8"/>
<organism evidence="2 3">
    <name type="scientific">Lipomyces starkeyi NRRL Y-11557</name>
    <dbReference type="NCBI Taxonomy" id="675824"/>
    <lineage>
        <taxon>Eukaryota</taxon>
        <taxon>Fungi</taxon>
        <taxon>Dikarya</taxon>
        <taxon>Ascomycota</taxon>
        <taxon>Saccharomycotina</taxon>
        <taxon>Lipomycetes</taxon>
        <taxon>Lipomycetales</taxon>
        <taxon>Lipomycetaceae</taxon>
        <taxon>Lipomyces</taxon>
    </lineage>
</organism>
<dbReference type="STRING" id="675824.A0A1E3PVN8"/>
<dbReference type="PANTHER" id="PTHR31956">
    <property type="entry name" value="NON-SPECIFIC PHOSPHOLIPASE C4-RELATED"/>
    <property type="match status" value="1"/>
</dbReference>
<keyword evidence="1" id="KW-0378">Hydrolase</keyword>
<dbReference type="Proteomes" id="UP000094385">
    <property type="component" value="Unassembled WGS sequence"/>
</dbReference>
<evidence type="ECO:0000313" key="2">
    <source>
        <dbReference type="EMBL" id="ODQ69344.1"/>
    </source>
</evidence>
<dbReference type="OrthoDB" id="5135119at2759"/>
<evidence type="ECO:0000256" key="1">
    <source>
        <dbReference type="ARBA" id="ARBA00022801"/>
    </source>
</evidence>
<dbReference type="EMBL" id="KV454304">
    <property type="protein sequence ID" value="ODQ69344.1"/>
    <property type="molecule type" value="Genomic_DNA"/>
</dbReference>
<sequence length="203" mass="23035">MSRFPDSELVCAKANAGNVAPDDPNHDISGVNMEVLGTYHPDGEAVYEREEKETMMGFVTEQASTYKTDHIPVFAAMAEKFFLFDRWFAAVPGPTNPNRAYLTSEQHVRTLTSGKWKTNIKPIRDFNLRPANFPPFTYINPECCSYDSFRPPSPISTSEGFMTGIYEALRGSHQWNETLFILTFDEHGGFGDHVRLTRRRSRG</sequence>
<dbReference type="PANTHER" id="PTHR31956:SF1">
    <property type="entry name" value="NON-SPECIFIC PHOSPHOLIPASE C1"/>
    <property type="match status" value="1"/>
</dbReference>
<dbReference type="GO" id="GO:0009395">
    <property type="term" value="P:phospholipid catabolic process"/>
    <property type="evidence" value="ECO:0007669"/>
    <property type="project" value="TreeGrafter"/>
</dbReference>
<reference evidence="2 3" key="1">
    <citation type="journal article" date="2016" name="Proc. Natl. Acad. Sci. U.S.A.">
        <title>Comparative genomics of biotechnologically important yeasts.</title>
        <authorList>
            <person name="Riley R."/>
            <person name="Haridas S."/>
            <person name="Wolfe K.H."/>
            <person name="Lopes M.R."/>
            <person name="Hittinger C.T."/>
            <person name="Goeker M."/>
            <person name="Salamov A.A."/>
            <person name="Wisecaver J.H."/>
            <person name="Long T.M."/>
            <person name="Calvey C.H."/>
            <person name="Aerts A.L."/>
            <person name="Barry K.W."/>
            <person name="Choi C."/>
            <person name="Clum A."/>
            <person name="Coughlan A.Y."/>
            <person name="Deshpande S."/>
            <person name="Douglass A.P."/>
            <person name="Hanson S.J."/>
            <person name="Klenk H.-P."/>
            <person name="LaButti K.M."/>
            <person name="Lapidus A."/>
            <person name="Lindquist E.A."/>
            <person name="Lipzen A.M."/>
            <person name="Meier-Kolthoff J.P."/>
            <person name="Ohm R.A."/>
            <person name="Otillar R.P."/>
            <person name="Pangilinan J.L."/>
            <person name="Peng Y."/>
            <person name="Rokas A."/>
            <person name="Rosa C.A."/>
            <person name="Scheuner C."/>
            <person name="Sibirny A.A."/>
            <person name="Slot J.C."/>
            <person name="Stielow J.B."/>
            <person name="Sun H."/>
            <person name="Kurtzman C.P."/>
            <person name="Blackwell M."/>
            <person name="Grigoriev I.V."/>
            <person name="Jeffries T.W."/>
        </authorList>
    </citation>
    <scope>NUCLEOTIDE SEQUENCE [LARGE SCALE GENOMIC DNA]</scope>
    <source>
        <strain evidence="2 3">NRRL Y-11557</strain>
    </source>
</reference>
<dbReference type="InterPro" id="IPR007312">
    <property type="entry name" value="Phosphoesterase"/>
</dbReference>
<dbReference type="GO" id="GO:0042578">
    <property type="term" value="F:phosphoric ester hydrolase activity"/>
    <property type="evidence" value="ECO:0007669"/>
    <property type="project" value="UniProtKB-ARBA"/>
</dbReference>
<name>A0A1E3PVN8_LIPST</name>
<dbReference type="Pfam" id="PF04185">
    <property type="entry name" value="Phosphoesterase"/>
    <property type="match status" value="2"/>
</dbReference>